<evidence type="ECO:0000313" key="3">
    <source>
        <dbReference type="EMBL" id="ACA32935.1"/>
    </source>
</evidence>
<dbReference type="Pfam" id="PF17289">
    <property type="entry name" value="Terminase_6C"/>
    <property type="match status" value="1"/>
</dbReference>
<dbReference type="EMBL" id="CP000942">
    <property type="protein sequence ID" value="ACA32935.1"/>
    <property type="molecule type" value="Genomic_DNA"/>
</dbReference>
<dbReference type="PANTHER" id="PTHR39184:SF1">
    <property type="entry name" value="PBSX PHAGE TERMINASE LARGE SUBUNIT"/>
    <property type="match status" value="1"/>
</dbReference>
<dbReference type="Gene3D" id="3.40.50.300">
    <property type="entry name" value="P-loop containing nucleotide triphosphate hydrolases"/>
    <property type="match status" value="1"/>
</dbReference>
<dbReference type="Proteomes" id="UP000002162">
    <property type="component" value="Chromosome"/>
</dbReference>
<dbReference type="PANTHER" id="PTHR39184">
    <property type="match status" value="1"/>
</dbReference>
<sequence>MRIKLDFIECFGFYSDLVEFVAKKLPIPFNEINLLGGRSSGKTFATLDFLSSLVAIKQQNAIYVFRQNISDAKKIFSDYLNFLDQKQLLKFAKINHSERTVIINGWTVMFEALNETRNNINKGAKVGFRLWTQARYVFAFFEEASQLDFNLVKNSQQSLRGTKDTQVVSIFASNPWTSEHWYIENFNNHLAENEFSIQQKPYYEYSVVDKKLFLRSTYRANKFTSQQEIEQFEWWKDIDYSKYRVISLGLSGSVEGAIYARSLSVMHEPYGEYDNYAMQFFGGMDWGDGTSSSSSDTACLFGSISKENGIEILDEMVYNNNVNPLTSEQQIELVVRWFIKKQQEVNVKIVIYIDNAHLRYFYETFNATFKRIAFQYNMYGSELVFAPAIKHAIWDRVVLVNYMLASGKLRFSKNACPKLYKDLKNCYVVLPKTIKEDTKKERSHEHTHTINALEYLMCAFHLYFYAQAPAINEKGAIRYGT</sequence>
<dbReference type="InterPro" id="IPR035421">
    <property type="entry name" value="Terminase_6C"/>
</dbReference>
<name>A0A2C9DYF4_UREP2</name>
<dbReference type="InterPro" id="IPR006437">
    <property type="entry name" value="Phage_terminase_lsu"/>
</dbReference>
<proteinExistence type="predicted"/>
<gene>
    <name evidence="3" type="ordered locus">UPA3_0176</name>
</gene>
<dbReference type="Pfam" id="PF03237">
    <property type="entry name" value="Terminase_6N"/>
    <property type="match status" value="1"/>
</dbReference>
<dbReference type="InterPro" id="IPR027417">
    <property type="entry name" value="P-loop_NTPase"/>
</dbReference>
<dbReference type="HOGENOM" id="CLU_567344_0_0_14"/>
<keyword evidence="1" id="KW-1188">Viral release from host cell</keyword>
<dbReference type="Gene3D" id="3.30.420.280">
    <property type="match status" value="1"/>
</dbReference>
<dbReference type="KEGG" id="upa:UPA3_0176"/>
<evidence type="ECO:0000256" key="1">
    <source>
        <dbReference type="ARBA" id="ARBA00022612"/>
    </source>
</evidence>
<feature type="domain" description="Terminase large subunit gp17-like C-terminal" evidence="2">
    <location>
        <begin position="282"/>
        <end position="459"/>
    </location>
</feature>
<dbReference type="NCBIfam" id="TIGR01547">
    <property type="entry name" value="phage_term_2"/>
    <property type="match status" value="1"/>
</dbReference>
<evidence type="ECO:0000259" key="2">
    <source>
        <dbReference type="Pfam" id="PF17289"/>
    </source>
</evidence>
<reference evidence="3 4" key="1">
    <citation type="submission" date="2008-02" db="EMBL/GenBank/DDBJ databases">
        <title>Genome sequence of Ureaplasma parvum serovar 3.</title>
        <authorList>
            <person name="Methe B.A."/>
            <person name="Glass J."/>
            <person name="Waites K."/>
            <person name="Shrivastava S."/>
        </authorList>
    </citation>
    <scope>NUCLEOTIDE SEQUENCE [LARGE SCALE GENOMIC DNA]</scope>
    <source>
        <strain evidence="4">ATCC 27815 / 27 / NCTC 11736</strain>
    </source>
</reference>
<protein>
    <submittedName>
        <fullName evidence="3">Phage terminase, large subunit, pbsx family</fullName>
    </submittedName>
</protein>
<organism evidence="3 4">
    <name type="scientific">Ureaplasma parvum serovar 3 (strain ATCC 27815 / 27 / NCTC 11736)</name>
    <dbReference type="NCBI Taxonomy" id="505682"/>
    <lineage>
        <taxon>Bacteria</taxon>
        <taxon>Bacillati</taxon>
        <taxon>Mycoplasmatota</taxon>
        <taxon>Mycoplasmoidales</taxon>
        <taxon>Mycoplasmoidaceae</taxon>
        <taxon>Ureaplasma</taxon>
    </lineage>
</organism>
<evidence type="ECO:0000313" key="4">
    <source>
        <dbReference type="Proteomes" id="UP000002162"/>
    </source>
</evidence>
<dbReference type="InterPro" id="IPR052380">
    <property type="entry name" value="Viral_DNA_packaging_terminase"/>
</dbReference>
<dbReference type="AlphaFoldDB" id="A0A2C9DYF4"/>
<dbReference type="GeneID" id="29672609"/>
<accession>A0A2C9DYF4</accession>
<dbReference type="RefSeq" id="WP_004026493.1">
    <property type="nucleotide sequence ID" value="NC_010503.1"/>
</dbReference>